<evidence type="ECO:0000313" key="1">
    <source>
        <dbReference type="EMBL" id="KAK8977930.1"/>
    </source>
</evidence>
<evidence type="ECO:0000313" key="2">
    <source>
        <dbReference type="Proteomes" id="UP001396334"/>
    </source>
</evidence>
<gene>
    <name evidence="1" type="ORF">V6N11_059559</name>
</gene>
<dbReference type="EMBL" id="JBBPBN010000115">
    <property type="protein sequence ID" value="KAK8977930.1"/>
    <property type="molecule type" value="Genomic_DNA"/>
</dbReference>
<accession>A0ABR2NP32</accession>
<protein>
    <recommendedName>
        <fullName evidence="3">RNase H type-1 domain-containing protein</fullName>
    </recommendedName>
</protein>
<name>A0ABR2NP32_9ROSI</name>
<evidence type="ECO:0008006" key="3">
    <source>
        <dbReference type="Google" id="ProtNLM"/>
    </source>
</evidence>
<dbReference type="Proteomes" id="UP001396334">
    <property type="component" value="Unassembled WGS sequence"/>
</dbReference>
<keyword evidence="2" id="KW-1185">Reference proteome</keyword>
<organism evidence="1 2">
    <name type="scientific">Hibiscus sabdariffa</name>
    <name type="common">roselle</name>
    <dbReference type="NCBI Taxonomy" id="183260"/>
    <lineage>
        <taxon>Eukaryota</taxon>
        <taxon>Viridiplantae</taxon>
        <taxon>Streptophyta</taxon>
        <taxon>Embryophyta</taxon>
        <taxon>Tracheophyta</taxon>
        <taxon>Spermatophyta</taxon>
        <taxon>Magnoliopsida</taxon>
        <taxon>eudicotyledons</taxon>
        <taxon>Gunneridae</taxon>
        <taxon>Pentapetalae</taxon>
        <taxon>rosids</taxon>
        <taxon>malvids</taxon>
        <taxon>Malvales</taxon>
        <taxon>Malvaceae</taxon>
        <taxon>Malvoideae</taxon>
        <taxon>Hibiscus</taxon>
    </lineage>
</organism>
<proteinExistence type="predicted"/>
<reference evidence="1 2" key="1">
    <citation type="journal article" date="2024" name="G3 (Bethesda)">
        <title>Genome assembly of Hibiscus sabdariffa L. provides insights into metabolisms of medicinal natural products.</title>
        <authorList>
            <person name="Kim T."/>
        </authorList>
    </citation>
    <scope>NUCLEOTIDE SEQUENCE [LARGE SCALE GENOMIC DNA]</scope>
    <source>
        <strain evidence="1">TK-2024</strain>
        <tissue evidence="1">Old leaves</tissue>
    </source>
</reference>
<sequence>MWITSHKHHLMNIERVRRYIASSDEFGMCHTGLEDIDNVLQFFVKACELWGCVLGQEVVNTFDTLPFKDWLHGNNTGRLVAAVGRKNWGVKFSIFCWLLWKLRCSMVLDGDFVERESVLNQGNCLMLECKAVFSASGLVPAATSHLEQRWEGPQSGWIKGNVDAMRSGQVRICHVCRSRNGVVDKLVSLGRHSMRYGRIFAVPPGPMAVLFAMEHQC</sequence>
<comment type="caution">
    <text evidence="1">The sequence shown here is derived from an EMBL/GenBank/DDBJ whole genome shotgun (WGS) entry which is preliminary data.</text>
</comment>